<evidence type="ECO:0000256" key="1">
    <source>
        <dbReference type="SAM" id="Phobius"/>
    </source>
</evidence>
<dbReference type="RefSeq" id="WP_270118858.1">
    <property type="nucleotide sequence ID" value="NZ_BAAAOL010000006.1"/>
</dbReference>
<keyword evidence="1" id="KW-0812">Transmembrane</keyword>
<feature type="transmembrane region" description="Helical" evidence="1">
    <location>
        <begin position="53"/>
        <end position="76"/>
    </location>
</feature>
<keyword evidence="1" id="KW-0472">Membrane</keyword>
<feature type="transmembrane region" description="Helical" evidence="1">
    <location>
        <begin position="197"/>
        <end position="217"/>
    </location>
</feature>
<dbReference type="Proteomes" id="UP001144313">
    <property type="component" value="Unassembled WGS sequence"/>
</dbReference>
<gene>
    <name evidence="2" type="ORF">GALLR39Z86_27300</name>
</gene>
<name>A0A9W6G9K1_9ACTN</name>
<feature type="transmembrane region" description="Helical" evidence="1">
    <location>
        <begin position="28"/>
        <end position="47"/>
    </location>
</feature>
<comment type="caution">
    <text evidence="2">The sequence shown here is derived from an EMBL/GenBank/DDBJ whole genome shotgun (WGS) entry which is preliminary data.</text>
</comment>
<sequence>MSEGAAPGQGAPDPAGGDRRRSRLRREAWGFAIGSLFFLVGALPRYAEWAGAVGVGVTFFVGSLCFTAAGFIQLSLSGRRLPRGQANRADRADWWSAAVQFVGTLLFNLSTGAALAAAIAAPDDIGAGWRPDAWGSLAFLVSSALAVAATRERLALWDREARTWHGTWLNMIGSIAFAASAVGAYVSPRTDDLVSLFWANLGTMLGAVCFFTAAVLSRRPIRRPARRRP</sequence>
<keyword evidence="1" id="KW-1133">Transmembrane helix</keyword>
<evidence type="ECO:0008006" key="4">
    <source>
        <dbReference type="Google" id="ProtNLM"/>
    </source>
</evidence>
<keyword evidence="3" id="KW-1185">Reference proteome</keyword>
<proteinExistence type="predicted"/>
<feature type="transmembrane region" description="Helical" evidence="1">
    <location>
        <begin position="163"/>
        <end position="185"/>
    </location>
</feature>
<evidence type="ECO:0000313" key="2">
    <source>
        <dbReference type="EMBL" id="GLI42880.1"/>
    </source>
</evidence>
<protein>
    <recommendedName>
        <fullName evidence="4">YrhK-like protein</fullName>
    </recommendedName>
</protein>
<accession>A0A9W6G9K1</accession>
<organism evidence="2 3">
    <name type="scientific">Glycomyces algeriensis</name>
    <dbReference type="NCBI Taxonomy" id="256037"/>
    <lineage>
        <taxon>Bacteria</taxon>
        <taxon>Bacillati</taxon>
        <taxon>Actinomycetota</taxon>
        <taxon>Actinomycetes</taxon>
        <taxon>Glycomycetales</taxon>
        <taxon>Glycomycetaceae</taxon>
        <taxon>Glycomyces</taxon>
    </lineage>
</organism>
<feature type="transmembrane region" description="Helical" evidence="1">
    <location>
        <begin position="133"/>
        <end position="151"/>
    </location>
</feature>
<reference evidence="2" key="1">
    <citation type="submission" date="2022-12" db="EMBL/GenBank/DDBJ databases">
        <title>Reference genome sequencing for broad-spectrum identification of bacterial and archaeal isolates by mass spectrometry.</title>
        <authorList>
            <person name="Sekiguchi Y."/>
            <person name="Tourlousse D.M."/>
        </authorList>
    </citation>
    <scope>NUCLEOTIDE SEQUENCE</scope>
    <source>
        <strain evidence="2">LLR39Z86</strain>
    </source>
</reference>
<dbReference type="EMBL" id="BSDT01000001">
    <property type="protein sequence ID" value="GLI42880.1"/>
    <property type="molecule type" value="Genomic_DNA"/>
</dbReference>
<evidence type="ECO:0000313" key="3">
    <source>
        <dbReference type="Proteomes" id="UP001144313"/>
    </source>
</evidence>
<feature type="transmembrane region" description="Helical" evidence="1">
    <location>
        <begin position="97"/>
        <end position="121"/>
    </location>
</feature>
<dbReference type="AlphaFoldDB" id="A0A9W6G9K1"/>